<reference evidence="2" key="1">
    <citation type="journal article" date="2014" name="Int. J. Syst. Evol. Microbiol.">
        <title>Complete genome sequence of Corynebacterium casei LMG S-19264T (=DSM 44701T), isolated from a smear-ripened cheese.</title>
        <authorList>
            <consortium name="US DOE Joint Genome Institute (JGI-PGF)"/>
            <person name="Walter F."/>
            <person name="Albersmeier A."/>
            <person name="Kalinowski J."/>
            <person name="Ruckert C."/>
        </authorList>
    </citation>
    <scope>NUCLEOTIDE SEQUENCE</scope>
    <source>
        <strain evidence="2">KCTC 23310</strain>
    </source>
</reference>
<dbReference type="RefSeq" id="WP_189409505.1">
    <property type="nucleotide sequence ID" value="NZ_BMYJ01000001.1"/>
</dbReference>
<dbReference type="EMBL" id="BMYJ01000001">
    <property type="protein sequence ID" value="GHC44023.1"/>
    <property type="molecule type" value="Genomic_DNA"/>
</dbReference>
<organism evidence="2 3">
    <name type="scientific">Neogemmobacter tilapiae</name>
    <dbReference type="NCBI Taxonomy" id="875041"/>
    <lineage>
        <taxon>Bacteria</taxon>
        <taxon>Pseudomonadati</taxon>
        <taxon>Pseudomonadota</taxon>
        <taxon>Alphaproteobacteria</taxon>
        <taxon>Rhodobacterales</taxon>
        <taxon>Paracoccaceae</taxon>
        <taxon>Neogemmobacter</taxon>
    </lineage>
</organism>
<evidence type="ECO:0000313" key="2">
    <source>
        <dbReference type="EMBL" id="GHC44023.1"/>
    </source>
</evidence>
<feature type="chain" id="PRO_5037226419" evidence="1">
    <location>
        <begin position="22"/>
        <end position="152"/>
    </location>
</feature>
<dbReference type="AlphaFoldDB" id="A0A918TFF5"/>
<keyword evidence="1" id="KW-0732">Signal</keyword>
<evidence type="ECO:0000256" key="1">
    <source>
        <dbReference type="SAM" id="SignalP"/>
    </source>
</evidence>
<gene>
    <name evidence="2" type="ORF">GCM10007315_01440</name>
</gene>
<protein>
    <submittedName>
        <fullName evidence="2">Uncharacterized protein</fullName>
    </submittedName>
</protein>
<sequence length="152" mass="16348">MAIIGVFLVALLLMTPMLAQGQTLFGGPTVVDDPTKAADYVQTESLIPLVEGVTVLGVVDGGFQDRFVQIKLEVPDDVTLRRVLDSLAVTPDGFVPGENAQMTIAAAPFWNPDEYAPMPVAQGRLLGFSFVNVGLARPEKSRTLLFILAFQT</sequence>
<keyword evidence="3" id="KW-1185">Reference proteome</keyword>
<comment type="caution">
    <text evidence="2">The sequence shown here is derived from an EMBL/GenBank/DDBJ whole genome shotgun (WGS) entry which is preliminary data.</text>
</comment>
<accession>A0A918TFF5</accession>
<dbReference type="Proteomes" id="UP000638981">
    <property type="component" value="Unassembled WGS sequence"/>
</dbReference>
<proteinExistence type="predicted"/>
<feature type="signal peptide" evidence="1">
    <location>
        <begin position="1"/>
        <end position="21"/>
    </location>
</feature>
<evidence type="ECO:0000313" key="3">
    <source>
        <dbReference type="Proteomes" id="UP000638981"/>
    </source>
</evidence>
<reference evidence="2" key="2">
    <citation type="submission" date="2020-09" db="EMBL/GenBank/DDBJ databases">
        <authorList>
            <person name="Sun Q."/>
            <person name="Kim S."/>
        </authorList>
    </citation>
    <scope>NUCLEOTIDE SEQUENCE</scope>
    <source>
        <strain evidence="2">KCTC 23310</strain>
    </source>
</reference>
<name>A0A918TFF5_9RHOB</name>